<dbReference type="InterPro" id="IPR051532">
    <property type="entry name" value="Ester_Hydrolysis_Enzymes"/>
</dbReference>
<dbReference type="RefSeq" id="WP_072209982.1">
    <property type="nucleotide sequence ID" value="NZ_CP076369.1"/>
</dbReference>
<evidence type="ECO:0000313" key="2">
    <source>
        <dbReference type="EMBL" id="TQC75887.1"/>
    </source>
</evidence>
<dbReference type="InterPro" id="IPR036514">
    <property type="entry name" value="SGNH_hydro_sf"/>
</dbReference>
<evidence type="ECO:0000313" key="3">
    <source>
        <dbReference type="Proteomes" id="UP000319715"/>
    </source>
</evidence>
<comment type="caution">
    <text evidence="2">The sequence shown here is derived from an EMBL/GenBank/DDBJ whole genome shotgun (WGS) entry which is preliminary data.</text>
</comment>
<feature type="signal peptide" evidence="1">
    <location>
        <begin position="1"/>
        <end position="24"/>
    </location>
</feature>
<dbReference type="Gene3D" id="3.40.50.1110">
    <property type="entry name" value="SGNH hydrolase"/>
    <property type="match status" value="1"/>
</dbReference>
<sequence>MQRAISGIVTLLITTACLCNTAFAENGKPDNNFIIEAYGGSSTRGAMAIKENGKLRAIYIKDNEIALINQWLQEKYGDGIRVVNKGASSSQAMDLLNGKYFYKNNKSWREEMKKSPAKIILLNFATNDARHFHFRDIEKDYQVSPDKYTQVMTQLITIAREEGKQVILQEPHPICGRAEKWHVAPYVTKLDALAKAESVPLARQYQRILQMKDWQSLMSPDCIHPSEQLYRMKAEETFSVLVSHFNTELAAAGHGKNPDGEQVAKR</sequence>
<protein>
    <submittedName>
        <fullName evidence="2">SGNH/GDSL hydrolase family protein</fullName>
    </submittedName>
</protein>
<dbReference type="Proteomes" id="UP000319715">
    <property type="component" value="Unassembled WGS sequence"/>
</dbReference>
<organism evidence="2 3">
    <name type="scientific">Pantoea dispersa</name>
    <dbReference type="NCBI Taxonomy" id="59814"/>
    <lineage>
        <taxon>Bacteria</taxon>
        <taxon>Pseudomonadati</taxon>
        <taxon>Pseudomonadota</taxon>
        <taxon>Gammaproteobacteria</taxon>
        <taxon>Enterobacterales</taxon>
        <taxon>Erwiniaceae</taxon>
        <taxon>Pantoea</taxon>
    </lineage>
</organism>
<accession>A0ABY3A1Q0</accession>
<dbReference type="InterPro" id="IPR001087">
    <property type="entry name" value="GDSL"/>
</dbReference>
<dbReference type="EMBL" id="VICF01000002">
    <property type="protein sequence ID" value="TQC75887.1"/>
    <property type="molecule type" value="Genomic_DNA"/>
</dbReference>
<dbReference type="PROSITE" id="PS51257">
    <property type="entry name" value="PROKAR_LIPOPROTEIN"/>
    <property type="match status" value="1"/>
</dbReference>
<dbReference type="SUPFAM" id="SSF52266">
    <property type="entry name" value="SGNH hydrolase"/>
    <property type="match status" value="1"/>
</dbReference>
<dbReference type="PANTHER" id="PTHR30383:SF5">
    <property type="entry name" value="SGNH HYDROLASE-TYPE ESTERASE DOMAIN-CONTAINING PROTEIN"/>
    <property type="match status" value="1"/>
</dbReference>
<keyword evidence="2" id="KW-0378">Hydrolase</keyword>
<keyword evidence="1" id="KW-0732">Signal</keyword>
<dbReference type="Pfam" id="PF00657">
    <property type="entry name" value="Lipase_GDSL"/>
    <property type="match status" value="1"/>
</dbReference>
<gene>
    <name evidence="2" type="ORF">FK492_08240</name>
</gene>
<dbReference type="PANTHER" id="PTHR30383">
    <property type="entry name" value="THIOESTERASE 1/PROTEASE 1/LYSOPHOSPHOLIPASE L1"/>
    <property type="match status" value="1"/>
</dbReference>
<dbReference type="GO" id="GO:0016787">
    <property type="term" value="F:hydrolase activity"/>
    <property type="evidence" value="ECO:0007669"/>
    <property type="project" value="UniProtKB-KW"/>
</dbReference>
<proteinExistence type="predicted"/>
<feature type="chain" id="PRO_5046564346" evidence="1">
    <location>
        <begin position="25"/>
        <end position="266"/>
    </location>
</feature>
<name>A0ABY3A1Q0_9GAMM</name>
<dbReference type="CDD" id="cd00229">
    <property type="entry name" value="SGNH_hydrolase"/>
    <property type="match status" value="1"/>
</dbReference>
<reference evidence="2 3" key="1">
    <citation type="submission" date="2019-06" db="EMBL/GenBank/DDBJ databases">
        <title>Pantoea dispersa Assembly.</title>
        <authorList>
            <person name="Wang J."/>
        </authorList>
    </citation>
    <scope>NUCLEOTIDE SEQUENCE [LARGE SCALE GENOMIC DNA]</scope>
    <source>
        <strain evidence="3">bio</strain>
    </source>
</reference>
<evidence type="ECO:0000256" key="1">
    <source>
        <dbReference type="SAM" id="SignalP"/>
    </source>
</evidence>
<keyword evidence="3" id="KW-1185">Reference proteome</keyword>